<evidence type="ECO:0000256" key="1">
    <source>
        <dbReference type="SAM" id="MobiDB-lite"/>
    </source>
</evidence>
<feature type="compositionally biased region" description="Polar residues" evidence="1">
    <location>
        <begin position="1"/>
        <end position="11"/>
    </location>
</feature>
<accession>A0AAV4TSX8</accession>
<proteinExistence type="predicted"/>
<feature type="region of interest" description="Disordered" evidence="1">
    <location>
        <begin position="1"/>
        <end position="30"/>
    </location>
</feature>
<name>A0AAV4TSX8_9ARAC</name>
<comment type="caution">
    <text evidence="2">The sequence shown here is derived from an EMBL/GenBank/DDBJ whole genome shotgun (WGS) entry which is preliminary data.</text>
</comment>
<organism evidence="2 3">
    <name type="scientific">Caerostris darwini</name>
    <dbReference type="NCBI Taxonomy" id="1538125"/>
    <lineage>
        <taxon>Eukaryota</taxon>
        <taxon>Metazoa</taxon>
        <taxon>Ecdysozoa</taxon>
        <taxon>Arthropoda</taxon>
        <taxon>Chelicerata</taxon>
        <taxon>Arachnida</taxon>
        <taxon>Araneae</taxon>
        <taxon>Araneomorphae</taxon>
        <taxon>Entelegynae</taxon>
        <taxon>Araneoidea</taxon>
        <taxon>Araneidae</taxon>
        <taxon>Caerostris</taxon>
    </lineage>
</organism>
<reference evidence="2 3" key="1">
    <citation type="submission" date="2021-06" db="EMBL/GenBank/DDBJ databases">
        <title>Caerostris darwini draft genome.</title>
        <authorList>
            <person name="Kono N."/>
            <person name="Arakawa K."/>
        </authorList>
    </citation>
    <scope>NUCLEOTIDE SEQUENCE [LARGE SCALE GENOMIC DNA]</scope>
</reference>
<protein>
    <submittedName>
        <fullName evidence="2">Uncharacterized protein</fullName>
    </submittedName>
</protein>
<sequence>MEGLSGQQLRPSATLPPRKSSFNPQDEEPSRGIKRFMSHQVRGSWKLICENIVAFEYVLLKYQMRVVARGINDLLAILLKTS</sequence>
<dbReference type="AlphaFoldDB" id="A0AAV4TSX8"/>
<evidence type="ECO:0000313" key="2">
    <source>
        <dbReference type="EMBL" id="GIY48412.1"/>
    </source>
</evidence>
<dbReference type="EMBL" id="BPLQ01010102">
    <property type="protein sequence ID" value="GIY48412.1"/>
    <property type="molecule type" value="Genomic_DNA"/>
</dbReference>
<gene>
    <name evidence="2" type="ORF">CDAR_21021</name>
</gene>
<dbReference type="Proteomes" id="UP001054837">
    <property type="component" value="Unassembled WGS sequence"/>
</dbReference>
<evidence type="ECO:0000313" key="3">
    <source>
        <dbReference type="Proteomes" id="UP001054837"/>
    </source>
</evidence>
<keyword evidence="3" id="KW-1185">Reference proteome</keyword>